<evidence type="ECO:0000313" key="1">
    <source>
        <dbReference type="EMBL" id="ACL42001.1"/>
    </source>
</evidence>
<dbReference type="HOGENOM" id="CLU_2244363_0_0_11"/>
<geneLocation type="plasmid" evidence="1 2">
    <name>pACHL01</name>
</geneLocation>
<gene>
    <name evidence="1" type="ordered locus">Achl_4050</name>
</gene>
<dbReference type="KEGG" id="ach:Achl_4050"/>
<sequence>MVGLKSLSTLRKDPLPTAFIPFTMHASAREDRRPVFRTDIERLSSAHRHWAPLDVLKSTNTQAVFRGAVPKGAHTATDAGLARYLQDRLAKEDILLDLSVTIER</sequence>
<keyword evidence="2" id="KW-1185">Reference proteome</keyword>
<accession>B8HHV4</accession>
<proteinExistence type="predicted"/>
<reference evidence="1" key="1">
    <citation type="submission" date="2009-01" db="EMBL/GenBank/DDBJ databases">
        <title>Complete sequence of plasmid1 of Arthrobacter chlorophenolicus A6.</title>
        <authorList>
            <consortium name="US DOE Joint Genome Institute"/>
            <person name="Lucas S."/>
            <person name="Copeland A."/>
            <person name="Lapidus A."/>
            <person name="Glavina del Rio T."/>
            <person name="Tice H."/>
            <person name="Bruce D."/>
            <person name="Goodwin L."/>
            <person name="Pitluck S."/>
            <person name="Goltsman E."/>
            <person name="Clum A."/>
            <person name="Larimer F."/>
            <person name="Land M."/>
            <person name="Hauser L."/>
            <person name="Kyrpides N."/>
            <person name="Mikhailova N."/>
            <person name="Jansson J."/>
            <person name="Richardson P."/>
        </authorList>
    </citation>
    <scope>NUCLEOTIDE SEQUENCE [LARGE SCALE GENOMIC DNA]</scope>
    <source>
        <strain evidence="1">A6</strain>
        <plasmid evidence="1">pACHL01</plasmid>
    </source>
</reference>
<dbReference type="EMBL" id="CP001342">
    <property type="protein sequence ID" value="ACL42001.1"/>
    <property type="molecule type" value="Genomic_DNA"/>
</dbReference>
<name>B8HHV4_PSECP</name>
<dbReference type="Proteomes" id="UP000002505">
    <property type="component" value="Plasmid pACHL01"/>
</dbReference>
<protein>
    <submittedName>
        <fullName evidence="1">Uncharacterized protein</fullName>
    </submittedName>
</protein>
<organism evidence="1 2">
    <name type="scientific">Pseudarthrobacter chlorophenolicus (strain ATCC 700700 / DSM 12829 / CIP 107037 / JCM 12360 / KCTC 9906 / NCIMB 13794 / A6)</name>
    <name type="common">Arthrobacter chlorophenolicus</name>
    <dbReference type="NCBI Taxonomy" id="452863"/>
    <lineage>
        <taxon>Bacteria</taxon>
        <taxon>Bacillati</taxon>
        <taxon>Actinomycetota</taxon>
        <taxon>Actinomycetes</taxon>
        <taxon>Micrococcales</taxon>
        <taxon>Micrococcaceae</taxon>
        <taxon>Pseudarthrobacter</taxon>
    </lineage>
</organism>
<keyword evidence="1" id="KW-0614">Plasmid</keyword>
<evidence type="ECO:0000313" key="2">
    <source>
        <dbReference type="Proteomes" id="UP000002505"/>
    </source>
</evidence>
<dbReference type="AlphaFoldDB" id="B8HHV4"/>